<dbReference type="Gene3D" id="3.30.110.40">
    <property type="entry name" value="TusA-like domain"/>
    <property type="match status" value="1"/>
</dbReference>
<evidence type="ECO:0000313" key="3">
    <source>
        <dbReference type="EMBL" id="THF77827.1"/>
    </source>
</evidence>
<dbReference type="PANTHER" id="PTHR33279:SF6">
    <property type="entry name" value="SULFUR CARRIER PROTEIN YEDF-RELATED"/>
    <property type="match status" value="1"/>
</dbReference>
<reference evidence="3 4" key="1">
    <citation type="submission" date="2019-04" db="EMBL/GenBank/DDBJ databases">
        <title>Cohnella sp. nov. isolated from preserved vegetables.</title>
        <authorList>
            <person name="Lin S.-Y."/>
            <person name="Hung M.-H."/>
            <person name="Young C.-C."/>
        </authorList>
    </citation>
    <scope>NUCLEOTIDE SEQUENCE [LARGE SCALE GENOMIC DNA]</scope>
    <source>
        <strain evidence="3 4">CC-MHH1044</strain>
    </source>
</reference>
<dbReference type="SUPFAM" id="SSF64307">
    <property type="entry name" value="SirA-like"/>
    <property type="match status" value="1"/>
</dbReference>
<feature type="domain" description="Rhodanese" evidence="2">
    <location>
        <begin position="96"/>
        <end position="181"/>
    </location>
</feature>
<dbReference type="InterPro" id="IPR001455">
    <property type="entry name" value="TusA-like"/>
</dbReference>
<dbReference type="InterPro" id="IPR036873">
    <property type="entry name" value="Rhodanese-like_dom_sf"/>
</dbReference>
<name>A0A4S4BXI4_9BACL</name>
<protein>
    <recommendedName>
        <fullName evidence="2">Rhodanese domain-containing protein</fullName>
    </recommendedName>
</protein>
<dbReference type="Pfam" id="PF00581">
    <property type="entry name" value="Rhodanese"/>
    <property type="match status" value="1"/>
</dbReference>
<dbReference type="PANTHER" id="PTHR33279">
    <property type="entry name" value="SULFUR CARRIER PROTEIN YEDF-RELATED"/>
    <property type="match status" value="1"/>
</dbReference>
<evidence type="ECO:0000313" key="4">
    <source>
        <dbReference type="Proteomes" id="UP000310636"/>
    </source>
</evidence>
<dbReference type="OrthoDB" id="9800872at2"/>
<dbReference type="AlphaFoldDB" id="A0A4S4BXI4"/>
<accession>A0A4S4BXI4</accession>
<dbReference type="Pfam" id="PF01206">
    <property type="entry name" value="TusA"/>
    <property type="match status" value="1"/>
</dbReference>
<dbReference type="InterPro" id="IPR001763">
    <property type="entry name" value="Rhodanese-like_dom"/>
</dbReference>
<dbReference type="Proteomes" id="UP000310636">
    <property type="component" value="Unassembled WGS sequence"/>
</dbReference>
<dbReference type="EMBL" id="SSOB01000018">
    <property type="protein sequence ID" value="THF77827.1"/>
    <property type="molecule type" value="Genomic_DNA"/>
</dbReference>
<dbReference type="CDD" id="cd00158">
    <property type="entry name" value="RHOD"/>
    <property type="match status" value="1"/>
</dbReference>
<dbReference type="PROSITE" id="PS01148">
    <property type="entry name" value="UPF0033"/>
    <property type="match status" value="1"/>
</dbReference>
<dbReference type="PROSITE" id="PS50206">
    <property type="entry name" value="RHODANESE_3"/>
    <property type="match status" value="1"/>
</dbReference>
<gene>
    <name evidence="3" type="ORF">E6C55_15705</name>
</gene>
<comment type="similarity">
    <text evidence="1">Belongs to the sulfur carrier protein TusA family.</text>
</comment>
<sequence length="183" mass="20281">MLNCEGLACPMPVVRTKKTMEEMKAGEVLEVRATDNGSVADLQSWASRTGHQYIGMKEEGGVFRHFLRKSPENETKPETKHPHVIGNEELNRRMADGAAFTIVDVREPAEYSFHRIPGAISIPLGELEQKLDLLPKDGEYAVVCRTGTRSDLACQLLAERGYSAVRNVVPGMSAWEGPAERDE</sequence>
<dbReference type="SUPFAM" id="SSF52821">
    <property type="entry name" value="Rhodanese/Cell cycle control phosphatase"/>
    <property type="match status" value="1"/>
</dbReference>
<dbReference type="Gene3D" id="3.40.250.10">
    <property type="entry name" value="Rhodanese-like domain"/>
    <property type="match status" value="1"/>
</dbReference>
<evidence type="ECO:0000259" key="2">
    <source>
        <dbReference type="PROSITE" id="PS50206"/>
    </source>
</evidence>
<proteinExistence type="inferred from homology"/>
<comment type="caution">
    <text evidence="3">The sequence shown here is derived from an EMBL/GenBank/DDBJ whole genome shotgun (WGS) entry which is preliminary data.</text>
</comment>
<dbReference type="SMART" id="SM00450">
    <property type="entry name" value="RHOD"/>
    <property type="match status" value="1"/>
</dbReference>
<evidence type="ECO:0000256" key="1">
    <source>
        <dbReference type="ARBA" id="ARBA00008984"/>
    </source>
</evidence>
<keyword evidence="4" id="KW-1185">Reference proteome</keyword>
<dbReference type="CDD" id="cd00291">
    <property type="entry name" value="SirA_YedF_YeeD"/>
    <property type="match status" value="1"/>
</dbReference>
<dbReference type="InterPro" id="IPR036868">
    <property type="entry name" value="TusA-like_sf"/>
</dbReference>
<organism evidence="3 4">
    <name type="scientific">Cohnella fermenti</name>
    <dbReference type="NCBI Taxonomy" id="2565925"/>
    <lineage>
        <taxon>Bacteria</taxon>
        <taxon>Bacillati</taxon>
        <taxon>Bacillota</taxon>
        <taxon>Bacilli</taxon>
        <taxon>Bacillales</taxon>
        <taxon>Paenibacillaceae</taxon>
        <taxon>Cohnella</taxon>
    </lineage>
</organism>